<keyword evidence="11" id="KW-1185">Reference proteome</keyword>
<dbReference type="PROSITE" id="PS51257">
    <property type="entry name" value="PROKAR_LIPOPROTEIN"/>
    <property type="match status" value="1"/>
</dbReference>
<dbReference type="PANTHER" id="PTHR39540">
    <property type="match status" value="1"/>
</dbReference>
<keyword evidence="1 6" id="KW-0645">Protease</keyword>
<evidence type="ECO:0000256" key="5">
    <source>
        <dbReference type="ARBA" id="ARBA00023049"/>
    </source>
</evidence>
<feature type="domain" description="Peptidase M66" evidence="9">
    <location>
        <begin position="341"/>
        <end position="598"/>
    </location>
</feature>
<comment type="cofactor">
    <cofactor evidence="6">
        <name>Zn(2+)</name>
        <dbReference type="ChEBI" id="CHEBI:29105"/>
    </cofactor>
    <text evidence="6">Binds 1 zinc ion per subunit.</text>
</comment>
<protein>
    <submittedName>
        <fullName evidence="10">Ricin-type beta-trefoil lectin protein</fullName>
    </submittedName>
</protein>
<dbReference type="InterPro" id="IPR022218">
    <property type="entry name" value="TagA_dom"/>
</dbReference>
<proteinExistence type="predicted"/>
<feature type="region of interest" description="Disordered" evidence="7">
    <location>
        <begin position="45"/>
        <end position="176"/>
    </location>
</feature>
<evidence type="ECO:0000256" key="6">
    <source>
        <dbReference type="PROSITE-ProRule" id="PRU01031"/>
    </source>
</evidence>
<keyword evidence="4 6" id="KW-0862">Zinc</keyword>
<dbReference type="SUPFAM" id="SSF50370">
    <property type="entry name" value="Ricin B-like lectins"/>
    <property type="match status" value="1"/>
</dbReference>
<dbReference type="GO" id="GO:0006508">
    <property type="term" value="P:proteolysis"/>
    <property type="evidence" value="ECO:0007669"/>
    <property type="project" value="UniProtKB-UniRule"/>
</dbReference>
<dbReference type="Pfam" id="PF10462">
    <property type="entry name" value="Peptidase_M66"/>
    <property type="match status" value="1"/>
</dbReference>
<keyword evidence="5 6" id="KW-0482">Metalloprotease</keyword>
<accession>A0A2V2A1N0</accession>
<dbReference type="GO" id="GO:0030246">
    <property type="term" value="F:carbohydrate binding"/>
    <property type="evidence" value="ECO:0007669"/>
    <property type="project" value="UniProtKB-KW"/>
</dbReference>
<feature type="binding site" evidence="6">
    <location>
        <position position="504"/>
    </location>
    <ligand>
        <name>Zn(2+)</name>
        <dbReference type="ChEBI" id="CHEBI:29105"/>
        <note>catalytic</note>
    </ligand>
</feature>
<dbReference type="Pfam" id="PF12561">
    <property type="entry name" value="TagA"/>
    <property type="match status" value="1"/>
</dbReference>
<feature type="chain" id="PRO_5016152239" evidence="8">
    <location>
        <begin position="26"/>
        <end position="1061"/>
    </location>
</feature>
<evidence type="ECO:0000313" key="11">
    <source>
        <dbReference type="Proteomes" id="UP000245655"/>
    </source>
</evidence>
<dbReference type="Gene3D" id="2.80.10.50">
    <property type="match status" value="1"/>
</dbReference>
<dbReference type="GO" id="GO:0046872">
    <property type="term" value="F:metal ion binding"/>
    <property type="evidence" value="ECO:0007669"/>
    <property type="project" value="UniProtKB-UniRule"/>
</dbReference>
<dbReference type="AlphaFoldDB" id="A0A2V2A1N0"/>
<sequence length="1061" mass="116496">MKNTIAFPVKALSICVVSIMLSACGEGDGSTSSLVPPTVNLPVETPPVKPPVTSLPATPLEPSMPIKPPATSIPATPLEPSMPIKPPATSIPATPLEPSTPVKPPATSIPATPLEPSTPIKPLITSIPATPLEPSTPIKPPITSIPATPLEPSTPIKPPATSIPATPLEPSTPIKYPEPKKDIADFYLLGFFDHDGRAGEIRAIRPDLVGDFQAMIQFGQNHTVDPQGNEAKNMPRLTAEKEALLLVTPTLEMGDINKLAAEIYKDGVLLRTVNLADPTQIPDTDQTNTDQRPRVAYSKRAWSTKLNWDEVQGGLKIRIVDDQNRSGELSEDNIDFAAPGELVLTNIRLGMLTDAPQSWGHYMLRDPERAGSDYFQTIPAAQMTVASYDDMKLERVMVANGTIYDSVSDSNDAGVYAGDMRENTAKSTFGVGINLANWGVTSASMQSQEQPQLTQNVNAHHARGKYKNGEYNHGLSGGNGMLTLIDSQGNEFSHEIGHHYGLGHYSGEQNGDFFWAEHHANSGWGYNGVRNKMRSNLDWPRQVEGDGLTGKPLFLATYGYGRDAMSGGSQSGAYSNYTHYTGYSTKIKIQPAFDKAVFDADSPTGYKKWNAELRKMEVIQPKVWKESKNVWYNSTDGNYLKPRLQGVPVFTILGGYDPVAQKGIIYPEARGNWGNVFELPTPHNSLESASCWLSVTYSNNTINDIALAPNRMTSNANKFHVNLATSDNPKKVDLYCKKVNEAQVQLSTIDIRQYSDAIKPAVTFGKEQGYTALRKVELPILEQKLLAQAENSTISLDANGQLLYDSYKEYRDELSPLALQTLERYEKQQETLNRLNRWVNVYRTDLIKKEPEALTEFQKFVIDLELQDDKPLDNVTTIRNGNNCLKVETLEGGKLNSFISGPSGCTGDDSEQWIYDLKGKIHSKMALDQCLTEQGSWVVLGACSLDSPAQVWEMNGTDQIKQGGKCFDLRTGNLVDNRGSLITYNCSGGWNQKWTTLTKNPSFILATAGNNLPLIVDSLQKQPVSTDDMQTRSLSMDSKEEPSVLAKVSTAISNWIDNLVN</sequence>
<evidence type="ECO:0000256" key="1">
    <source>
        <dbReference type="ARBA" id="ARBA00022670"/>
    </source>
</evidence>
<evidence type="ECO:0000256" key="7">
    <source>
        <dbReference type="SAM" id="MobiDB-lite"/>
    </source>
</evidence>
<comment type="caution">
    <text evidence="10">The sequence shown here is derived from an EMBL/GenBank/DDBJ whole genome shotgun (WGS) entry which is preliminary data.</text>
</comment>
<dbReference type="InterPro" id="IPR035992">
    <property type="entry name" value="Ricin_B-like_lectins"/>
</dbReference>
<evidence type="ECO:0000256" key="4">
    <source>
        <dbReference type="ARBA" id="ARBA00022833"/>
    </source>
</evidence>
<dbReference type="PROSITE" id="PS50231">
    <property type="entry name" value="RICIN_B_LECTIN"/>
    <property type="match status" value="1"/>
</dbReference>
<evidence type="ECO:0000256" key="3">
    <source>
        <dbReference type="ARBA" id="ARBA00022801"/>
    </source>
</evidence>
<dbReference type="PROSITE" id="PS51694">
    <property type="entry name" value="PEPTIDASE_M66"/>
    <property type="match status" value="1"/>
</dbReference>
<dbReference type="SMART" id="SM00458">
    <property type="entry name" value="RICIN"/>
    <property type="match status" value="1"/>
</dbReference>
<dbReference type="InterPro" id="IPR051256">
    <property type="entry name" value="Dictomallein"/>
</dbReference>
<evidence type="ECO:0000313" key="10">
    <source>
        <dbReference type="EMBL" id="PWK11102.1"/>
    </source>
</evidence>
<evidence type="ECO:0000256" key="8">
    <source>
        <dbReference type="SAM" id="SignalP"/>
    </source>
</evidence>
<keyword evidence="2 6" id="KW-0479">Metal-binding</keyword>
<organism evidence="10 11">
    <name type="scientific">Psychrobacter immobilis</name>
    <dbReference type="NCBI Taxonomy" id="498"/>
    <lineage>
        <taxon>Bacteria</taxon>
        <taxon>Pseudomonadati</taxon>
        <taxon>Pseudomonadota</taxon>
        <taxon>Gammaproteobacteria</taxon>
        <taxon>Moraxellales</taxon>
        <taxon>Moraxellaceae</taxon>
        <taxon>Psychrobacter</taxon>
    </lineage>
</organism>
<dbReference type="InterPro" id="IPR019503">
    <property type="entry name" value="Peptidase_M66_dom"/>
</dbReference>
<keyword evidence="10" id="KW-0430">Lectin</keyword>
<evidence type="ECO:0000259" key="9">
    <source>
        <dbReference type="PROSITE" id="PS51694"/>
    </source>
</evidence>
<gene>
    <name evidence="10" type="ORF">C8D84_10919</name>
</gene>
<feature type="active site" evidence="6">
    <location>
        <position position="495"/>
    </location>
</feature>
<name>A0A2V2A1N0_PSYIM</name>
<dbReference type="Pfam" id="PF00652">
    <property type="entry name" value="Ricin_B_lectin"/>
    <property type="match status" value="1"/>
</dbReference>
<dbReference type="InterPro" id="IPR000772">
    <property type="entry name" value="Ricin_B_lectin"/>
</dbReference>
<reference evidence="10 11" key="1">
    <citation type="submission" date="2018-05" db="EMBL/GenBank/DDBJ databases">
        <title>Genomic Encyclopedia of Type Strains, Phase IV (KMG-IV): sequencing the most valuable type-strain genomes for metagenomic binning, comparative biology and taxonomic classification.</title>
        <authorList>
            <person name="Goeker M."/>
        </authorList>
    </citation>
    <scope>NUCLEOTIDE SEQUENCE [LARGE SCALE GENOMIC DNA]</scope>
    <source>
        <strain evidence="10 11">DSM 7229</strain>
    </source>
</reference>
<dbReference type="PANTHER" id="PTHR39540:SF1">
    <property type="entry name" value="DICTOMALLEIN-1-RELATED"/>
    <property type="match status" value="1"/>
</dbReference>
<feature type="signal peptide" evidence="8">
    <location>
        <begin position="1"/>
        <end position="25"/>
    </location>
</feature>
<dbReference type="Proteomes" id="UP000245655">
    <property type="component" value="Unassembled WGS sequence"/>
</dbReference>
<feature type="binding site" evidence="6">
    <location>
        <position position="494"/>
    </location>
    <ligand>
        <name>Zn(2+)</name>
        <dbReference type="ChEBI" id="CHEBI:29105"/>
        <note>catalytic</note>
    </ligand>
</feature>
<evidence type="ECO:0000256" key="2">
    <source>
        <dbReference type="ARBA" id="ARBA00022723"/>
    </source>
</evidence>
<dbReference type="GO" id="GO:0004222">
    <property type="term" value="F:metalloendopeptidase activity"/>
    <property type="evidence" value="ECO:0007669"/>
    <property type="project" value="UniProtKB-UniRule"/>
</dbReference>
<dbReference type="EMBL" id="QGGM01000009">
    <property type="protein sequence ID" value="PWK11102.1"/>
    <property type="molecule type" value="Genomic_DNA"/>
</dbReference>
<feature type="binding site" evidence="6">
    <location>
        <position position="498"/>
    </location>
    <ligand>
        <name>Zn(2+)</name>
        <dbReference type="ChEBI" id="CHEBI:29105"/>
        <note>catalytic</note>
    </ligand>
</feature>
<keyword evidence="8" id="KW-0732">Signal</keyword>
<keyword evidence="3 6" id="KW-0378">Hydrolase</keyword>